<comment type="subcellular location">
    <subcellularLocation>
        <location evidence="1">Membrane</location>
        <topology evidence="1">Multi-pass membrane protein</topology>
    </subcellularLocation>
</comment>
<dbReference type="InterPro" id="IPR013121">
    <property type="entry name" value="Fe_red_NAD-bd_6"/>
</dbReference>
<feature type="transmembrane region" description="Helical" evidence="8">
    <location>
        <begin position="116"/>
        <end position="134"/>
    </location>
</feature>
<keyword evidence="6" id="KW-0813">Transport</keyword>
<dbReference type="InterPro" id="IPR017938">
    <property type="entry name" value="Riboflavin_synthase-like_b-brl"/>
</dbReference>
<evidence type="ECO:0000256" key="2">
    <source>
        <dbReference type="ARBA" id="ARBA00022692"/>
    </source>
</evidence>
<evidence type="ECO:0000256" key="4">
    <source>
        <dbReference type="ARBA" id="ARBA00022989"/>
    </source>
</evidence>
<keyword evidence="7 8" id="KW-0472">Membrane</keyword>
<dbReference type="GO" id="GO:0006952">
    <property type="term" value="P:defense response"/>
    <property type="evidence" value="ECO:0007669"/>
    <property type="project" value="TreeGrafter"/>
</dbReference>
<evidence type="ECO:0000259" key="9">
    <source>
        <dbReference type="PROSITE" id="PS51384"/>
    </source>
</evidence>
<dbReference type="Gene3D" id="2.40.30.10">
    <property type="entry name" value="Translation factors"/>
    <property type="match status" value="1"/>
</dbReference>
<organism evidence="10 12">
    <name type="scientific">Smittium culicis</name>
    <dbReference type="NCBI Taxonomy" id="133412"/>
    <lineage>
        <taxon>Eukaryota</taxon>
        <taxon>Fungi</taxon>
        <taxon>Fungi incertae sedis</taxon>
        <taxon>Zoopagomycota</taxon>
        <taxon>Kickxellomycotina</taxon>
        <taxon>Harpellomycetes</taxon>
        <taxon>Harpellales</taxon>
        <taxon>Legeriomycetaceae</taxon>
        <taxon>Smittium</taxon>
    </lineage>
</organism>
<gene>
    <name evidence="11" type="ORF">AYI69_g2413</name>
    <name evidence="10" type="ORF">AYI69_g6584</name>
</gene>
<dbReference type="InterPro" id="IPR050369">
    <property type="entry name" value="RBOH/FRE"/>
</dbReference>
<dbReference type="PANTHER" id="PTHR11972">
    <property type="entry name" value="NADPH OXIDASE"/>
    <property type="match status" value="1"/>
</dbReference>
<dbReference type="GO" id="GO:0016175">
    <property type="term" value="F:superoxide-generating NAD(P)H oxidase activity"/>
    <property type="evidence" value="ECO:0007669"/>
    <property type="project" value="TreeGrafter"/>
</dbReference>
<dbReference type="Pfam" id="PF08030">
    <property type="entry name" value="NAD_binding_6"/>
    <property type="match status" value="1"/>
</dbReference>
<reference evidence="12" key="2">
    <citation type="submission" date="2017-01" db="EMBL/GenBank/DDBJ databases">
        <authorList>
            <person name="Wang Y."/>
            <person name="White M."/>
            <person name="Kvist S."/>
            <person name="Moncalvo J.-M."/>
        </authorList>
    </citation>
    <scope>NUCLEOTIDE SEQUENCE [LARGE SCALE GENOMIC DNA]</scope>
    <source>
        <strain evidence="12">ID-206-W2</strain>
    </source>
</reference>
<dbReference type="SUPFAM" id="SSF52343">
    <property type="entry name" value="Ferredoxin reductase-like, C-terminal NADP-linked domain"/>
    <property type="match status" value="1"/>
</dbReference>
<dbReference type="InterPro" id="IPR013130">
    <property type="entry name" value="Fe3_Rdtase_TM_dom"/>
</dbReference>
<keyword evidence="3" id="KW-0249">Electron transport</keyword>
<dbReference type="Proteomes" id="UP000187429">
    <property type="component" value="Unassembled WGS sequence"/>
</dbReference>
<feature type="transmembrane region" description="Helical" evidence="8">
    <location>
        <begin position="192"/>
        <end position="214"/>
    </location>
</feature>
<dbReference type="SUPFAM" id="SSF63380">
    <property type="entry name" value="Riboflavin synthase domain-like"/>
    <property type="match status" value="1"/>
</dbReference>
<dbReference type="SFLD" id="SFLDS00052">
    <property type="entry name" value="Ferric_Reductase_Domain"/>
    <property type="match status" value="1"/>
</dbReference>
<keyword evidence="4 8" id="KW-1133">Transmembrane helix</keyword>
<protein>
    <submittedName>
        <fullName evidence="10">Superoxide-generating NADPH oxidase heavy chain subunit A</fullName>
    </submittedName>
</protein>
<keyword evidence="2 8" id="KW-0812">Transmembrane</keyword>
<reference evidence="10" key="1">
    <citation type="submission" date="2017-01" db="EMBL/GenBank/DDBJ databases">
        <authorList>
            <person name="Mah S.A."/>
            <person name="Swanson W.J."/>
            <person name="Moy G.W."/>
            <person name="Vacquier V.D."/>
        </authorList>
    </citation>
    <scope>NUCLEOTIDE SEQUENCE [LARGE SCALE GENOMIC DNA]</scope>
    <source>
        <strain evidence="10">ID-206-W2</strain>
    </source>
</reference>
<dbReference type="Pfam" id="PF01794">
    <property type="entry name" value="Ferric_reduct"/>
    <property type="match status" value="1"/>
</dbReference>
<keyword evidence="12" id="KW-1185">Reference proteome</keyword>
<dbReference type="EMBL" id="LSSM01002975">
    <property type="protein sequence ID" value="OMJ19535.1"/>
    <property type="molecule type" value="Genomic_DNA"/>
</dbReference>
<sequence>MSNRNLNGGDQTYYSKGMGAFRGWLINKGKIYSFVALWIISQIVVFFVGFKLYSRSSKFAGSREKFGATFIIARTSAFLIHANVAMILIPVCRNVLTLFRKTFLNNIIPFDENITFHKLVGWSIVFFSIVHTIAHYRNYYVLYKLTNKEKSLPYMLLVSGPSWTGHIMLITLGLIAIPALDRFRRKNFNLFWYTHHSFSIFFAMFSIHGAFCLLKPANPPYCKSGAVFYKYYLLGGLLYLFERILREYRGTRASSGVITKVILHPARVVEIQFKKNSLESCKAGQYVFVNCPAVSLNEWHPFTLTSAPEENYYSVHIRVVGDWTRKFAKSVGINDLDADLKPNPNNLLDFTDYSNRRGIEDMQNHKKSRLSRFLDVKTLVLPELMVDGPFGSASEHVFQHEVAMLFGAGIGVTPFASILKSMWYRFNNNLDIGKLKKVYFIWSQKETGSFVWFQDLLEAIEEKEEENYNNLSSQLRNNDSFSNPSTRAASYDMGFSGIDISEINSSASSSRHIYPPSQRYTKFLDIRMHLTARFNLAQINNLVMQDSEGFKDAITNLRAPTIYGRPDLNKIFTEVATNHPGADVGVFFCGPAPMGTQIEKKAHYFTTNFKTRTKFTYNKENF</sequence>
<dbReference type="InterPro" id="IPR000778">
    <property type="entry name" value="Cyt_b245_heavy_chain"/>
</dbReference>
<dbReference type="InterPro" id="IPR039261">
    <property type="entry name" value="FNR_nucleotide-bd"/>
</dbReference>
<dbReference type="SFLD" id="SFLDG01169">
    <property type="entry name" value="NADPH_oxidase_subgroup_(NOX)"/>
    <property type="match status" value="1"/>
</dbReference>
<evidence type="ECO:0000256" key="1">
    <source>
        <dbReference type="ARBA" id="ARBA00004141"/>
    </source>
</evidence>
<evidence type="ECO:0000256" key="3">
    <source>
        <dbReference type="ARBA" id="ARBA00022982"/>
    </source>
</evidence>
<dbReference type="SFLD" id="SFLDG01168">
    <property type="entry name" value="Ferric_reductase_subgroup_(FRE"/>
    <property type="match status" value="1"/>
</dbReference>
<proteinExistence type="predicted"/>
<dbReference type="GO" id="GO:0042554">
    <property type="term" value="P:superoxide anion generation"/>
    <property type="evidence" value="ECO:0007669"/>
    <property type="project" value="TreeGrafter"/>
</dbReference>
<evidence type="ECO:0000256" key="5">
    <source>
        <dbReference type="ARBA" id="ARBA00023002"/>
    </source>
</evidence>
<dbReference type="PROSITE" id="PS51384">
    <property type="entry name" value="FAD_FR"/>
    <property type="match status" value="1"/>
</dbReference>
<dbReference type="EMBL" id="LSSM01000706">
    <property type="protein sequence ID" value="OMJ28121.1"/>
    <property type="molecule type" value="Genomic_DNA"/>
</dbReference>
<name>A0A1R1XY51_9FUNG</name>
<keyword evidence="5" id="KW-0560">Oxidoreductase</keyword>
<evidence type="ECO:0000313" key="12">
    <source>
        <dbReference type="Proteomes" id="UP000187429"/>
    </source>
</evidence>
<dbReference type="GO" id="GO:0043020">
    <property type="term" value="C:NADPH oxidase complex"/>
    <property type="evidence" value="ECO:0007669"/>
    <property type="project" value="TreeGrafter"/>
</dbReference>
<keyword evidence="6" id="KW-0406">Ion transport</keyword>
<feature type="transmembrane region" description="Helical" evidence="8">
    <location>
        <begin position="226"/>
        <end position="245"/>
    </location>
</feature>
<feature type="transmembrane region" description="Helical" evidence="8">
    <location>
        <begin position="71"/>
        <end position="96"/>
    </location>
</feature>
<dbReference type="AlphaFoldDB" id="A0A1R1XY51"/>
<dbReference type="CDD" id="cd06186">
    <property type="entry name" value="NOX_Duox_like_FAD_NADP"/>
    <property type="match status" value="1"/>
</dbReference>
<evidence type="ECO:0000256" key="8">
    <source>
        <dbReference type="SAM" id="Phobius"/>
    </source>
</evidence>
<evidence type="ECO:0000313" key="11">
    <source>
        <dbReference type="EMBL" id="OMJ28121.1"/>
    </source>
</evidence>
<dbReference type="PRINTS" id="PR00466">
    <property type="entry name" value="GP91PHOX"/>
</dbReference>
<dbReference type="GO" id="GO:0006811">
    <property type="term" value="P:monoatomic ion transport"/>
    <property type="evidence" value="ECO:0007669"/>
    <property type="project" value="UniProtKB-KW"/>
</dbReference>
<dbReference type="PANTHER" id="PTHR11972:SF153">
    <property type="entry name" value="SUPEROXIDE-GENERATING NADPH OXIDASE HEAVY CHAIN SUBUNIT A"/>
    <property type="match status" value="1"/>
</dbReference>
<dbReference type="OrthoDB" id="167398at2759"/>
<dbReference type="Pfam" id="PF08022">
    <property type="entry name" value="FAD_binding_8"/>
    <property type="match status" value="1"/>
</dbReference>
<dbReference type="Gene3D" id="3.40.50.80">
    <property type="entry name" value="Nucleotide-binding domain of ferredoxin-NADP reductase (FNR) module"/>
    <property type="match status" value="1"/>
</dbReference>
<feature type="transmembrane region" description="Helical" evidence="8">
    <location>
        <begin position="31"/>
        <end position="50"/>
    </location>
</feature>
<accession>A0A1R1XY51</accession>
<evidence type="ECO:0000256" key="7">
    <source>
        <dbReference type="ARBA" id="ARBA00023136"/>
    </source>
</evidence>
<feature type="transmembrane region" description="Helical" evidence="8">
    <location>
        <begin position="154"/>
        <end position="180"/>
    </location>
</feature>
<comment type="caution">
    <text evidence="10">The sequence shown here is derived from an EMBL/GenBank/DDBJ whole genome shotgun (WGS) entry which is preliminary data.</text>
</comment>
<feature type="domain" description="FAD-binding FR-type" evidence="9">
    <location>
        <begin position="251"/>
        <end position="396"/>
    </location>
</feature>
<dbReference type="InterPro" id="IPR013112">
    <property type="entry name" value="FAD-bd_8"/>
</dbReference>
<dbReference type="InterPro" id="IPR017927">
    <property type="entry name" value="FAD-bd_FR_type"/>
</dbReference>
<evidence type="ECO:0000256" key="6">
    <source>
        <dbReference type="ARBA" id="ARBA00023065"/>
    </source>
</evidence>
<evidence type="ECO:0000313" key="10">
    <source>
        <dbReference type="EMBL" id="OMJ19535.1"/>
    </source>
</evidence>